<feature type="domain" description="C2H2-type" evidence="12">
    <location>
        <begin position="2030"/>
        <end position="2057"/>
    </location>
</feature>
<feature type="region of interest" description="Disordered" evidence="11">
    <location>
        <begin position="490"/>
        <end position="546"/>
    </location>
</feature>
<reference evidence="14" key="1">
    <citation type="submission" date="2025-08" db="UniProtKB">
        <authorList>
            <consortium name="RefSeq"/>
        </authorList>
    </citation>
    <scope>IDENTIFICATION</scope>
    <source>
        <tissue evidence="14">Muscle</tissue>
    </source>
</reference>
<feature type="region of interest" description="Disordered" evidence="11">
    <location>
        <begin position="231"/>
        <end position="261"/>
    </location>
</feature>
<feature type="domain" description="C2H2-type" evidence="12">
    <location>
        <begin position="771"/>
        <end position="798"/>
    </location>
</feature>
<feature type="domain" description="C2H2-type" evidence="12">
    <location>
        <begin position="1805"/>
        <end position="1833"/>
    </location>
</feature>
<feature type="region of interest" description="Disordered" evidence="11">
    <location>
        <begin position="1970"/>
        <end position="1990"/>
    </location>
</feature>
<feature type="region of interest" description="Disordered" evidence="11">
    <location>
        <begin position="284"/>
        <end position="309"/>
    </location>
</feature>
<dbReference type="Proteomes" id="UP000504611">
    <property type="component" value="Unplaced"/>
</dbReference>
<dbReference type="FunFam" id="3.30.160.60:FF:002343">
    <property type="entry name" value="Zinc finger protein 33A"/>
    <property type="match status" value="1"/>
</dbReference>
<feature type="domain" description="C2H2-type" evidence="12">
    <location>
        <begin position="1361"/>
        <end position="1383"/>
    </location>
</feature>
<dbReference type="GO" id="GO:0000978">
    <property type="term" value="F:RNA polymerase II cis-regulatory region sequence-specific DNA binding"/>
    <property type="evidence" value="ECO:0007669"/>
    <property type="project" value="TreeGrafter"/>
</dbReference>
<feature type="domain" description="C2H2-type" evidence="12">
    <location>
        <begin position="1452"/>
        <end position="1479"/>
    </location>
</feature>
<keyword evidence="7" id="KW-0805">Transcription regulation</keyword>
<evidence type="ECO:0000313" key="13">
    <source>
        <dbReference type="Proteomes" id="UP000504611"/>
    </source>
</evidence>
<feature type="domain" description="C2H2-type" evidence="12">
    <location>
        <begin position="1290"/>
        <end position="1317"/>
    </location>
</feature>
<evidence type="ECO:0000256" key="7">
    <source>
        <dbReference type="ARBA" id="ARBA00023015"/>
    </source>
</evidence>
<feature type="compositionally biased region" description="Polar residues" evidence="11">
    <location>
        <begin position="2157"/>
        <end position="2166"/>
    </location>
</feature>
<dbReference type="SUPFAM" id="SSF57667">
    <property type="entry name" value="beta-beta-alpha zinc fingers"/>
    <property type="match status" value="18"/>
</dbReference>
<feature type="domain" description="C2H2-type" evidence="12">
    <location>
        <begin position="1630"/>
        <end position="1657"/>
    </location>
</feature>
<evidence type="ECO:0000256" key="9">
    <source>
        <dbReference type="ARBA" id="ARBA00023242"/>
    </source>
</evidence>
<keyword evidence="8" id="KW-0804">Transcription</keyword>
<feature type="region of interest" description="Disordered" evidence="11">
    <location>
        <begin position="1000"/>
        <end position="1045"/>
    </location>
</feature>
<evidence type="ECO:0000313" key="14">
    <source>
        <dbReference type="RefSeq" id="XP_010776144.1"/>
    </source>
</evidence>
<feature type="domain" description="C2H2-type" evidence="12">
    <location>
        <begin position="2453"/>
        <end position="2476"/>
    </location>
</feature>
<evidence type="ECO:0000256" key="1">
    <source>
        <dbReference type="ARBA" id="ARBA00004123"/>
    </source>
</evidence>
<feature type="domain" description="C2H2-type" evidence="12">
    <location>
        <begin position="2186"/>
        <end position="2213"/>
    </location>
</feature>
<keyword evidence="9" id="KW-0539">Nucleus</keyword>
<feature type="compositionally biased region" description="Polar residues" evidence="11">
    <location>
        <begin position="1689"/>
        <end position="1699"/>
    </location>
</feature>
<feature type="domain" description="C2H2-type" evidence="12">
    <location>
        <begin position="2597"/>
        <end position="2624"/>
    </location>
</feature>
<feature type="domain" description="C2H2-type" evidence="12">
    <location>
        <begin position="2240"/>
        <end position="2267"/>
    </location>
</feature>
<dbReference type="InterPro" id="IPR013087">
    <property type="entry name" value="Znf_C2H2_type"/>
</dbReference>
<dbReference type="CTD" id="504111"/>
<feature type="domain" description="C2H2-type" evidence="12">
    <location>
        <begin position="2410"/>
        <end position="2437"/>
    </location>
</feature>
<feature type="domain" description="C2H2-type" evidence="12">
    <location>
        <begin position="2086"/>
        <end position="2114"/>
    </location>
</feature>
<feature type="domain" description="C2H2-type" evidence="12">
    <location>
        <begin position="2507"/>
        <end position="2534"/>
    </location>
</feature>
<keyword evidence="13" id="KW-1185">Reference proteome</keyword>
<dbReference type="PANTHER" id="PTHR24376:SF216">
    <property type="entry name" value="ZINC FINGER PROTEIN 420-LIKE"/>
    <property type="match status" value="1"/>
</dbReference>
<feature type="domain" description="C2H2-type" evidence="12">
    <location>
        <begin position="927"/>
        <end position="959"/>
    </location>
</feature>
<dbReference type="SMART" id="SM00355">
    <property type="entry name" value="ZnF_C2H2"/>
    <property type="match status" value="45"/>
</dbReference>
<evidence type="ECO:0000256" key="5">
    <source>
        <dbReference type="ARBA" id="ARBA00022771"/>
    </source>
</evidence>
<dbReference type="PROSITE" id="PS50157">
    <property type="entry name" value="ZINC_FINGER_C2H2_2"/>
    <property type="match status" value="41"/>
</dbReference>
<proteinExistence type="inferred from homology"/>
<keyword evidence="5 10" id="KW-0863">Zinc-finger</keyword>
<feature type="region of interest" description="Disordered" evidence="11">
    <location>
        <begin position="1231"/>
        <end position="1256"/>
    </location>
</feature>
<feature type="compositionally biased region" description="Polar residues" evidence="11">
    <location>
        <begin position="252"/>
        <end position="261"/>
    </location>
</feature>
<dbReference type="FunFam" id="3.30.160.60:FF:000446">
    <property type="entry name" value="Zinc finger protein"/>
    <property type="match status" value="3"/>
</dbReference>
<feature type="domain" description="C2H2-type" evidence="12">
    <location>
        <begin position="1873"/>
        <end position="1900"/>
    </location>
</feature>
<feature type="compositionally biased region" description="Basic and acidic residues" evidence="11">
    <location>
        <begin position="1000"/>
        <end position="1016"/>
    </location>
</feature>
<dbReference type="InterPro" id="IPR036236">
    <property type="entry name" value="Znf_C2H2_sf"/>
</dbReference>
<feature type="domain" description="C2H2-type" evidence="12">
    <location>
        <begin position="1901"/>
        <end position="1932"/>
    </location>
</feature>
<feature type="domain" description="C2H2-type" evidence="12">
    <location>
        <begin position="1998"/>
        <end position="2025"/>
    </location>
</feature>
<feature type="domain" description="C2H2-type" evidence="12">
    <location>
        <begin position="1051"/>
        <end position="1078"/>
    </location>
</feature>
<feature type="compositionally biased region" description="Polar residues" evidence="11">
    <location>
        <begin position="536"/>
        <end position="546"/>
    </location>
</feature>
<sequence length="2717" mass="308274">MDQGWDSYFHNFPPLTSETSTLRNTSESEESLPKDIENFIGHHDFTGPMDSNEAPATNSNFDKNFYSSPCIENTSSDCLYQSYCKEAPLQADLEQMEKDYLPKCANSDISDLATEGLSTSGPFPSSLATDFQDLKQDWGMLATSLIEDYSDVSSCSDAGETKSSCKFMSRNSVPTSESNIATKPRSTEKVFNDTGKNMHSTGSLCPNMSETDGILPSTSNVMVGENIDECTQHKQQSPGKKVKSLTGHKKSSSTSNIVTTTGSKTVAGRNDCGASPVQKLKECVETDPTQEKNSTNSKNGLENLTGDGLNYLNVNEEDQIMGTSPNILTQLENEQDHSDEKVLRKEMKESCDDENDSPNSTNSQVEKMEIDYQEKEIHLNTSAFSDHPGIKASNCDDATQNVAQDIFKAVMSDGHLGNASGKDENSGANHSESCLLLHSSSTTVHSCLEKEWISATDETNTTDPKQDCNGPGITSVRFLIDTTDKEEKSVTGHVESCLQPNSVNTDINRFPEKESPPEKKIMTTHTQPDGSDPDCSDQSGNKEQSVSNKIGLCSDINPNLENECPAENTNTTCSSDQQLSLNQSLVSLEPGSQSGDVAESARQLFEEMDTSTEEQSGLGMLYGEPLSIEDSSCDADGTKLDARHYKDTSVSGPESNSVNISEEEALQFKSSLQMRKRLQPVIILKTSESINGTSNSYQCSDCQHTTNNVDHLIEHHHCNHDMHNFQFCKTCNLYLMKNKQTETHVCCQIEDSLELSSDSSLPKKRKRCGGHRCVKCRIQFSKMHLYVKHMRSHTGQTPYQCNGCGMYFAQPNCLQRHKHIPGRCKRPKLAVANVDAVIRETKIPPQKDLVQNKPYTNPSGCYVKLVDISKTHLCSFCGKCFSTAVEAKKHIDSTHKGKSLAVSSSQCTTKHSSEKTPKVENDTKGKYKCPLCPRLFKYSYNRARHLRDCVKLSLTGGKEKTSGKYRCPLCHITFTLPSNRFRHIKAFCLKECLNRLAKERAKSKEQTNQKTTDMKQKTPSKQYKLKKLPKEIKPRKQAPPALTPSKPVPRYKCNYCPAVFCHASGKYRHMKKHEQFKLTGKMFTYRNSVFSTLSKKATLSSASAKERNNTLKSTEANESLALSCTFCGSCFDTPQSLKRHERNHTGERPYRCLDCGKIYKKRAYLIIHKKNVHQRRIECTVCRKILPTIGALIQHRSSHLKRGKLQCPDCHLQFQYPAYLLRHLESHKNRENQTSLLEDRPALKPQQSLESVKEKSGPKQRQCSICKDVFDDAHVLRKHSLTHISVSSSKQCPFCKRDSKNRRNLLRHMSIHTGDKPFSCIDCGKQFYLETYLKLHREKCSADQTRPLITLESDDKKKGTHQCSYCPRTFTKKIRLQRHHDGHKTNTLLFCSGCEQFFGLTKLKQHQNNCMETPKHNTGLSSKDSVCKSTSQARQNASNMSSKSNATSKLFFKCPHCTQRFRYRSILMRHLVSHTGVQPYSCMHCGHCYRSKSMCLKHEAFCDGVDEEDKSKIKDAAATQLSKTLTPREAAQNPKAEGEAEFKCKFCTKSFMKSRSLRRHILTHNEVKPYRCKACDSCFSRHDHLKVHEIRCRGKKTRLEICIPKISLDYVGKGWQNNCETERNAKQETFECKVCSRSFPSQSKLSRHVTMFHAPKPFKCTRCGSSFTQEGSLKKHRKTKKCRRPYNEPSETNPQTEDVTNPFKGVRNRIIQRIQPYFSKNYRYACSYCPRAFKSGWQLAVHNRLHTGERPYACEDCGERFIRKDYVRRHSAKCSQKRGHLSTRLSKSTLFKSQQTISKSPTKGFSCAYCSSRFLLFSELQEHFLNEHKLETKVPPVSSAPLQHHLSNIPNIKEEPLDESCDKQFSVEVPKPFTCPVCNMSFINNAGLTGHLRVHTRKVPFICKTCKKGFWNKSLLRNHNRKCRFGSVSERTKTQKAEVPLKAEIDIVLNDMLDYEETSKSVQSNFSCKDEFMDKSPQSPEEDYEQSSSSKTKKAVQYQCSECDQSFTDGLLLISHLEDHGRQEQAKKRNACIKCGQVFASQGNLIRHMRLHESDETLSCPVCSKMFSNVSKLEIHRTCHDPNRPFICKLCNQRFWTRPSLCSHFREEHPDDAFTCRFCNKAYTVKKSLDRHYRKWHIKEQRDLRETIQEKSCAEEPSSSQVSTTGESDEDENNIEDSDSDSAPYFPCHVCGKTFPTSESLEDHQRCHLGEKPHECAECGRCFFQASQLQQHQRMHKSEFQCQACGRGFVSLFALRKHKHTHGKSRPYRCTKCDFSFTGPLQLAEHMSSHREESFPCDICNLVFLSKSSRVEHRKSHSKSVDCHSSFTTREERETSFSPSEISSVSTKELKYRCGVCGERFRDPETLSEHGCMAANERQYSCLDCDKHFLHESHLKKHKAIHQLPSNSKYQCNQCNSCFPSSQLFLSHLKSHDNAAGIEHSSEGKDGDQSHGFICPVCHQCFASATDLIFHFPTHSDGSFECKMTLPSGSKVEDQDHLHVGNSATAIECTECGQSFLGRDAFRQHHCSHQQPTTMEAKRRNPSAKRSLQTYQAAGEEEDVDVLGEDLYNCPLCSMEFSSKSALLEHQNKQHGTDNPYICKLCGKTFAKSRYLREHERRHRQKNTSLQATDKFICSQCNNTFNTAQDLSLHMRSHAEKGVGEFRCDMCYKSFSKWSHLKQHQESHMGQVVYECTECDKAFAFPHLLEEHQQTHVGTSQ</sequence>
<keyword evidence="6" id="KW-0862">Zinc</keyword>
<feature type="region of interest" description="Disordered" evidence="11">
    <location>
        <begin position="2149"/>
        <end position="2181"/>
    </location>
</feature>
<evidence type="ECO:0000256" key="2">
    <source>
        <dbReference type="ARBA" id="ARBA00006991"/>
    </source>
</evidence>
<feature type="compositionally biased region" description="Basic and acidic residues" evidence="11">
    <location>
        <begin position="1231"/>
        <end position="1242"/>
    </location>
</feature>
<feature type="domain" description="C2H2-type" evidence="12">
    <location>
        <begin position="1318"/>
        <end position="1347"/>
    </location>
</feature>
<dbReference type="RefSeq" id="XP_010776144.1">
    <property type="nucleotide sequence ID" value="XM_010777842.1"/>
</dbReference>
<comment type="subcellular location">
    <subcellularLocation>
        <location evidence="1">Nucleus</location>
    </subcellularLocation>
</comment>
<name>A0A6I9NEL5_9TELE</name>
<dbReference type="Gene3D" id="3.30.160.60">
    <property type="entry name" value="Classic Zinc Finger"/>
    <property type="match status" value="26"/>
</dbReference>
<dbReference type="KEGG" id="ncc:104951206"/>
<feature type="domain" description="C2H2-type" evidence="12">
    <location>
        <begin position="2568"/>
        <end position="2596"/>
    </location>
</feature>
<organism evidence="13 14">
    <name type="scientific">Notothenia coriiceps</name>
    <name type="common">black rockcod</name>
    <dbReference type="NCBI Taxonomy" id="8208"/>
    <lineage>
        <taxon>Eukaryota</taxon>
        <taxon>Metazoa</taxon>
        <taxon>Chordata</taxon>
        <taxon>Craniata</taxon>
        <taxon>Vertebrata</taxon>
        <taxon>Euteleostomi</taxon>
        <taxon>Actinopterygii</taxon>
        <taxon>Neopterygii</taxon>
        <taxon>Teleostei</taxon>
        <taxon>Neoteleostei</taxon>
        <taxon>Acanthomorphata</taxon>
        <taxon>Eupercaria</taxon>
        <taxon>Perciformes</taxon>
        <taxon>Notothenioidei</taxon>
        <taxon>Nototheniidae</taxon>
        <taxon>Notothenia</taxon>
    </lineage>
</organism>
<evidence type="ECO:0000256" key="11">
    <source>
        <dbReference type="SAM" id="MobiDB-lite"/>
    </source>
</evidence>
<feature type="domain" description="C2H2-type" evidence="12">
    <location>
        <begin position="2380"/>
        <end position="2402"/>
    </location>
</feature>
<comment type="similarity">
    <text evidence="2">Belongs to the krueppel C2H2-type zinc-finger protein family.</text>
</comment>
<feature type="domain" description="C2H2-type" evidence="12">
    <location>
        <begin position="2214"/>
        <end position="2241"/>
    </location>
</feature>
<evidence type="ECO:0000256" key="3">
    <source>
        <dbReference type="ARBA" id="ARBA00022723"/>
    </source>
</evidence>
<dbReference type="Pfam" id="PF00096">
    <property type="entry name" value="zf-C2H2"/>
    <property type="match status" value="10"/>
</dbReference>
<feature type="domain" description="C2H2-type" evidence="12">
    <location>
        <begin position="2268"/>
        <end position="2295"/>
    </location>
</feature>
<evidence type="ECO:0000256" key="4">
    <source>
        <dbReference type="ARBA" id="ARBA00022737"/>
    </source>
</evidence>
<feature type="domain" description="C2H2-type" evidence="12">
    <location>
        <begin position="2295"/>
        <end position="2322"/>
    </location>
</feature>
<feature type="domain" description="C2H2-type" evidence="12">
    <location>
        <begin position="872"/>
        <end position="900"/>
    </location>
</feature>
<feature type="domain" description="C2H2-type" evidence="12">
    <location>
        <begin position="2662"/>
        <end position="2689"/>
    </location>
</feature>
<feature type="domain" description="C2H2-type" evidence="12">
    <location>
        <begin position="2690"/>
        <end position="2717"/>
    </location>
</feature>
<feature type="compositionally biased region" description="Basic residues" evidence="11">
    <location>
        <begin position="240"/>
        <end position="251"/>
    </location>
</feature>
<accession>A0A6I9NEL5</accession>
<evidence type="ECO:0000256" key="6">
    <source>
        <dbReference type="ARBA" id="ARBA00022833"/>
    </source>
</evidence>
<dbReference type="GO" id="GO:0001228">
    <property type="term" value="F:DNA-binding transcription activator activity, RNA polymerase II-specific"/>
    <property type="evidence" value="ECO:0007669"/>
    <property type="project" value="TreeGrafter"/>
</dbReference>
<feature type="domain" description="C2H2-type" evidence="12">
    <location>
        <begin position="1570"/>
        <end position="1597"/>
    </location>
</feature>
<feature type="domain" description="C2H2-type" evidence="12">
    <location>
        <begin position="1658"/>
        <end position="1685"/>
    </location>
</feature>
<feature type="domain" description="C2H2-type" evidence="12">
    <location>
        <begin position="2352"/>
        <end position="2379"/>
    </location>
</feature>
<feature type="domain" description="C2H2-type" evidence="12">
    <location>
        <begin position="1752"/>
        <end position="1785"/>
    </location>
</feature>
<dbReference type="GO" id="GO:0008270">
    <property type="term" value="F:zinc ion binding"/>
    <property type="evidence" value="ECO:0007669"/>
    <property type="project" value="UniProtKB-KW"/>
</dbReference>
<feature type="domain" description="C2H2-type" evidence="12">
    <location>
        <begin position="1205"/>
        <end position="1232"/>
    </location>
</feature>
<evidence type="ECO:0000256" key="10">
    <source>
        <dbReference type="PROSITE-ProRule" id="PRU00042"/>
    </source>
</evidence>
<dbReference type="PANTHER" id="PTHR24376">
    <property type="entry name" value="ZINC FINGER PROTEIN"/>
    <property type="match status" value="1"/>
</dbReference>
<feature type="domain" description="C2H2-type" evidence="12">
    <location>
        <begin position="2058"/>
        <end position="2085"/>
    </location>
</feature>
<evidence type="ECO:0000259" key="12">
    <source>
        <dbReference type="PROSITE" id="PS50157"/>
    </source>
</evidence>
<dbReference type="Pfam" id="PF13912">
    <property type="entry name" value="zf-C2H2_6"/>
    <property type="match status" value="4"/>
</dbReference>
<feature type="compositionally biased region" description="Basic and acidic residues" evidence="11">
    <location>
        <begin position="509"/>
        <end position="521"/>
    </location>
</feature>
<feature type="compositionally biased region" description="Polar residues" evidence="11">
    <location>
        <begin position="291"/>
        <end position="302"/>
    </location>
</feature>
<dbReference type="FunFam" id="3.30.160.60:FF:000193">
    <property type="entry name" value="Zinc finger protein 300"/>
    <property type="match status" value="1"/>
</dbReference>
<dbReference type="GO" id="GO:0005634">
    <property type="term" value="C:nucleus"/>
    <property type="evidence" value="ECO:0007669"/>
    <property type="project" value="UniProtKB-SubCell"/>
</dbReference>
<feature type="domain" description="C2H2-type" evidence="12">
    <location>
        <begin position="1150"/>
        <end position="1178"/>
    </location>
</feature>
<keyword evidence="4" id="KW-0677">Repeat</keyword>
<dbReference type="OrthoDB" id="6077919at2759"/>
<protein>
    <submittedName>
        <fullName evidence="14">Zinc finger protein 1035</fullName>
    </submittedName>
</protein>
<feature type="compositionally biased region" description="Polar residues" evidence="11">
    <location>
        <begin position="498"/>
        <end position="507"/>
    </location>
</feature>
<feature type="domain" description="C2H2-type" evidence="12">
    <location>
        <begin position="2632"/>
        <end position="2659"/>
    </location>
</feature>
<feature type="compositionally biased region" description="Acidic residues" evidence="11">
    <location>
        <begin position="2167"/>
        <end position="2180"/>
    </location>
</feature>
<feature type="domain" description="C2H2-type" evidence="12">
    <location>
        <begin position="1122"/>
        <end position="1149"/>
    </location>
</feature>
<feature type="domain" description="C2H2-type" evidence="12">
    <location>
        <begin position="2114"/>
        <end position="2142"/>
    </location>
</feature>
<feature type="region of interest" description="Disordered" evidence="11">
    <location>
        <begin position="1678"/>
        <end position="1701"/>
    </location>
</feature>
<feature type="domain" description="C2H2-type" evidence="12">
    <location>
        <begin position="1724"/>
        <end position="1751"/>
    </location>
</feature>
<gene>
    <name evidence="14" type="primary">znf1035</name>
</gene>
<feature type="domain" description="C2H2-type" evidence="12">
    <location>
        <begin position="799"/>
        <end position="827"/>
    </location>
</feature>
<keyword evidence="3" id="KW-0479">Metal-binding</keyword>
<dbReference type="PROSITE" id="PS00028">
    <property type="entry name" value="ZINC_FINGER_C2H2_1"/>
    <property type="match status" value="33"/>
</dbReference>
<evidence type="ECO:0000256" key="8">
    <source>
        <dbReference type="ARBA" id="ARBA00023163"/>
    </source>
</evidence>
<feature type="domain" description="C2H2-type" evidence="12">
    <location>
        <begin position="1542"/>
        <end position="1569"/>
    </location>
</feature>